<proteinExistence type="predicted"/>
<dbReference type="AlphaFoldDB" id="A0AAN7UEX0"/>
<organism evidence="2 3">
    <name type="scientific">Xylaria bambusicola</name>
    <dbReference type="NCBI Taxonomy" id="326684"/>
    <lineage>
        <taxon>Eukaryota</taxon>
        <taxon>Fungi</taxon>
        <taxon>Dikarya</taxon>
        <taxon>Ascomycota</taxon>
        <taxon>Pezizomycotina</taxon>
        <taxon>Sordariomycetes</taxon>
        <taxon>Xylariomycetidae</taxon>
        <taxon>Xylariales</taxon>
        <taxon>Xylariaceae</taxon>
        <taxon>Xylaria</taxon>
    </lineage>
</organism>
<evidence type="ECO:0000313" key="3">
    <source>
        <dbReference type="Proteomes" id="UP001305414"/>
    </source>
</evidence>
<feature type="region of interest" description="Disordered" evidence="1">
    <location>
        <begin position="82"/>
        <end position="116"/>
    </location>
</feature>
<protein>
    <submittedName>
        <fullName evidence="2">Uncharacterized protein</fullName>
    </submittedName>
</protein>
<sequence length="116" mass="13281">MYEGAPEQQVEDRSCNSPWEHGRVPREVFAVLGRSNRSFGVWKPEENRVGQAEIGKIRQDIVSELSSLSGEEIRSRIRRRGIEDGESRRHTRRIGRFNSQDSRSAPIGYRNTAAQV</sequence>
<keyword evidence="3" id="KW-1185">Reference proteome</keyword>
<name>A0AAN7UEX0_9PEZI</name>
<dbReference type="Proteomes" id="UP001305414">
    <property type="component" value="Unassembled WGS sequence"/>
</dbReference>
<reference evidence="2 3" key="1">
    <citation type="submission" date="2023-10" db="EMBL/GenBank/DDBJ databases">
        <title>Draft genome sequence of Xylaria bambusicola isolate GMP-LS, the root and basal stem rot pathogen of sugarcane in Indonesia.</title>
        <authorList>
            <person name="Selvaraj P."/>
            <person name="Muralishankar V."/>
            <person name="Muruganantham S."/>
            <person name="Sp S."/>
            <person name="Haryani S."/>
            <person name="Lau K.J.X."/>
            <person name="Naqvi N.I."/>
        </authorList>
    </citation>
    <scope>NUCLEOTIDE SEQUENCE [LARGE SCALE GENOMIC DNA]</scope>
    <source>
        <strain evidence="2">GMP-LS</strain>
    </source>
</reference>
<evidence type="ECO:0000313" key="2">
    <source>
        <dbReference type="EMBL" id="KAK5626472.1"/>
    </source>
</evidence>
<evidence type="ECO:0000256" key="1">
    <source>
        <dbReference type="SAM" id="MobiDB-lite"/>
    </source>
</evidence>
<dbReference type="EMBL" id="JAWHQM010000003">
    <property type="protein sequence ID" value="KAK5626472.1"/>
    <property type="molecule type" value="Genomic_DNA"/>
</dbReference>
<gene>
    <name evidence="2" type="ORF">RRF57_002187</name>
</gene>
<feature type="region of interest" description="Disordered" evidence="1">
    <location>
        <begin position="1"/>
        <end position="20"/>
    </location>
</feature>
<accession>A0AAN7UEX0</accession>
<feature type="compositionally biased region" description="Basic and acidic residues" evidence="1">
    <location>
        <begin position="10"/>
        <end position="20"/>
    </location>
</feature>
<comment type="caution">
    <text evidence="2">The sequence shown here is derived from an EMBL/GenBank/DDBJ whole genome shotgun (WGS) entry which is preliminary data.</text>
</comment>